<dbReference type="RefSeq" id="WP_301238619.1">
    <property type="nucleotide sequence ID" value="NZ_JANRHH010000034.1"/>
</dbReference>
<dbReference type="Gene3D" id="1.20.120.1220">
    <property type="match status" value="1"/>
</dbReference>
<gene>
    <name evidence="5" type="ORF">NWF35_08475</name>
</gene>
<keyword evidence="6" id="KW-1185">Reference proteome</keyword>
<keyword evidence="3" id="KW-0472">Membrane</keyword>
<sequence>MDVIGVWAAVGGWWIGGWLVRFGWFLCIRWGSGFPSKWHHFSMWHPAMEWIMPACLGGVYGLLAVLGPGMTESAVAILLFAVLLLVTITDLHLQWIPDMVIYPVTWLFAILRLWVGPHPWTTYLTGCLAGGLMLAILAWISKGIGWGDVKLLGMAGWVLGWPAVVVALWLSVCVGDVTALWWWATGRVGAERRFPLARFWRRGSSLPISGEMHGRHGMARFRRVLSSLAKPYTCGSRLDKERMTMPQPRITLRSQSPGGKGEPADAPKRIKVGGKPLSPKAETNRDNPTSMTTEVVHSKEEESIRSRFPLVFSADEEQWDEGIGWRSPSSPLRSRRNRVSLFSGWPAGWLVLSIIGAIVLGTLMGMTLLSTFFSGDAVHTRTIDSHLKTTPSDMESGKVSQKPGTAVSLPSLQAVLLQAGSYSEKKRAQQTVEGLRSEGWAAVMTPDPPHRIYLGVGINRDDALKLSVIYQKRNVQVYLKDWAVRGDGVRIPEEQARWSKEMTVFAEKGHQLFQRLGLQTVSHLQSDNTVTAFSGMNDLQNQYQAYVIQGTRLESKLPKKAKSAALGMMQALDLAVQGAEEAQKNPSSALVWQMQEGLVRYALSYEQFVSAWK</sequence>
<evidence type="ECO:0000259" key="4">
    <source>
        <dbReference type="Pfam" id="PF01478"/>
    </source>
</evidence>
<feature type="transmembrane region" description="Helical" evidence="3">
    <location>
        <begin position="152"/>
        <end position="172"/>
    </location>
</feature>
<protein>
    <submittedName>
        <fullName evidence="5">A24 family peptidase</fullName>
    </submittedName>
</protein>
<accession>A0ABT8IMI5</accession>
<comment type="caution">
    <text evidence="5">The sequence shown here is derived from an EMBL/GenBank/DDBJ whole genome shotgun (WGS) entry which is preliminary data.</text>
</comment>
<comment type="similarity">
    <text evidence="1">Belongs to the peptidase A24 family.</text>
</comment>
<evidence type="ECO:0000256" key="1">
    <source>
        <dbReference type="ARBA" id="ARBA00005801"/>
    </source>
</evidence>
<dbReference type="EMBL" id="JANRHH010000034">
    <property type="protein sequence ID" value="MDN4593935.1"/>
    <property type="molecule type" value="Genomic_DNA"/>
</dbReference>
<dbReference type="Proteomes" id="UP001174196">
    <property type="component" value="Unassembled WGS sequence"/>
</dbReference>
<feature type="transmembrane region" description="Helical" evidence="3">
    <location>
        <begin position="123"/>
        <end position="140"/>
    </location>
</feature>
<evidence type="ECO:0000313" key="6">
    <source>
        <dbReference type="Proteomes" id="UP001174196"/>
    </source>
</evidence>
<name>A0ABT8IMI5_9BACL</name>
<keyword evidence="3" id="KW-1133">Transmembrane helix</keyword>
<evidence type="ECO:0000256" key="3">
    <source>
        <dbReference type="SAM" id="Phobius"/>
    </source>
</evidence>
<feature type="transmembrane region" description="Helical" evidence="3">
    <location>
        <begin position="6"/>
        <end position="26"/>
    </location>
</feature>
<evidence type="ECO:0000256" key="2">
    <source>
        <dbReference type="SAM" id="MobiDB-lite"/>
    </source>
</evidence>
<dbReference type="PANTHER" id="PTHR30487:SF0">
    <property type="entry name" value="PREPILIN LEADER PEPTIDASE_N-METHYLTRANSFERASE-RELATED"/>
    <property type="match status" value="1"/>
</dbReference>
<reference evidence="5" key="1">
    <citation type="submission" date="2022-08" db="EMBL/GenBank/DDBJ databases">
        <title>Polycladomyces zharkentsis sp. nov., a novel thermophilic CMC and starch-degrading bacterium isolated from a geothermal spring in Kazakhstan.</title>
        <authorList>
            <person name="Mashzhan A."/>
            <person name="Kistaubaeva A."/>
            <person name="Javier-Lopez R."/>
            <person name="Birkeland N.-K."/>
        </authorList>
    </citation>
    <scope>NUCLEOTIDE SEQUENCE</scope>
    <source>
        <strain evidence="5">KSR 13</strain>
    </source>
</reference>
<keyword evidence="3" id="KW-0812">Transmembrane</keyword>
<feature type="transmembrane region" description="Helical" evidence="3">
    <location>
        <begin position="100"/>
        <end position="117"/>
    </location>
</feature>
<organism evidence="5 6">
    <name type="scientific">Polycladomyces subterraneus</name>
    <dbReference type="NCBI Taxonomy" id="1016997"/>
    <lineage>
        <taxon>Bacteria</taxon>
        <taxon>Bacillati</taxon>
        <taxon>Bacillota</taxon>
        <taxon>Bacilli</taxon>
        <taxon>Bacillales</taxon>
        <taxon>Thermoactinomycetaceae</taxon>
        <taxon>Polycladomyces</taxon>
    </lineage>
</organism>
<dbReference type="InterPro" id="IPR000045">
    <property type="entry name" value="Prepilin_IV_endopep_pep"/>
</dbReference>
<feature type="transmembrane region" description="Helical" evidence="3">
    <location>
        <begin position="47"/>
        <end position="67"/>
    </location>
</feature>
<dbReference type="InterPro" id="IPR050882">
    <property type="entry name" value="Prepilin_peptidase/N-MTase"/>
</dbReference>
<evidence type="ECO:0000313" key="5">
    <source>
        <dbReference type="EMBL" id="MDN4593935.1"/>
    </source>
</evidence>
<dbReference type="PANTHER" id="PTHR30487">
    <property type="entry name" value="TYPE 4 PREPILIN-LIKE PROTEINS LEADER PEPTIDE-PROCESSING ENZYME"/>
    <property type="match status" value="1"/>
</dbReference>
<feature type="region of interest" description="Disordered" evidence="2">
    <location>
        <begin position="245"/>
        <end position="299"/>
    </location>
</feature>
<feature type="transmembrane region" description="Helical" evidence="3">
    <location>
        <begin position="347"/>
        <end position="373"/>
    </location>
</feature>
<proteinExistence type="inferred from homology"/>
<feature type="domain" description="Prepilin type IV endopeptidase peptidase" evidence="4">
    <location>
        <begin position="77"/>
        <end position="177"/>
    </location>
</feature>
<feature type="compositionally biased region" description="Polar residues" evidence="2">
    <location>
        <begin position="286"/>
        <end position="295"/>
    </location>
</feature>
<feature type="transmembrane region" description="Helical" evidence="3">
    <location>
        <begin position="73"/>
        <end position="93"/>
    </location>
</feature>
<dbReference type="Pfam" id="PF01478">
    <property type="entry name" value="Peptidase_A24"/>
    <property type="match status" value="1"/>
</dbReference>